<evidence type="ECO:0000313" key="3">
    <source>
        <dbReference type="Proteomes" id="UP000498740"/>
    </source>
</evidence>
<organism evidence="2 3">
    <name type="scientific">Streptomyces microflavus</name>
    <name type="common">Streptomyces lipmanii</name>
    <dbReference type="NCBI Taxonomy" id="1919"/>
    <lineage>
        <taxon>Bacteria</taxon>
        <taxon>Bacillati</taxon>
        <taxon>Actinomycetota</taxon>
        <taxon>Actinomycetes</taxon>
        <taxon>Kitasatosporales</taxon>
        <taxon>Streptomycetaceae</taxon>
        <taxon>Streptomyces</taxon>
    </lineage>
</organism>
<dbReference type="EMBL" id="BLWD01000004">
    <property type="protein sequence ID" value="GFN09937.1"/>
    <property type="molecule type" value="Genomic_DNA"/>
</dbReference>
<evidence type="ECO:0000313" key="2">
    <source>
        <dbReference type="EMBL" id="GFN09937.1"/>
    </source>
</evidence>
<feature type="compositionally biased region" description="Basic and acidic residues" evidence="1">
    <location>
        <begin position="99"/>
        <end position="117"/>
    </location>
</feature>
<name>A0A7J0D769_STRMI</name>
<feature type="region of interest" description="Disordered" evidence="1">
    <location>
        <begin position="138"/>
        <end position="161"/>
    </location>
</feature>
<accession>A0A7J0D769</accession>
<evidence type="ECO:0000256" key="1">
    <source>
        <dbReference type="SAM" id="MobiDB-lite"/>
    </source>
</evidence>
<sequence length="161" mass="16316">MRTVTWRGEQFLVLAGDEPGEAGAARRKTLAQVVRGGGAAVGVAGAVMEGERGRGGVVVAGACGGELLEGGAGEKRGGNGRSQARMCGRRVQSVGDFLGGERGERHGRWAVPPDDRRRGARIGAGAGAVVRDEAFQCGQGEPPAGRPGGLICERGSAIGMP</sequence>
<feature type="region of interest" description="Disordered" evidence="1">
    <location>
        <begin position="97"/>
        <end position="119"/>
    </location>
</feature>
<dbReference type="AlphaFoldDB" id="A0A7J0D769"/>
<protein>
    <submittedName>
        <fullName evidence="2">Uncharacterized protein</fullName>
    </submittedName>
</protein>
<comment type="caution">
    <text evidence="2">The sequence shown here is derived from an EMBL/GenBank/DDBJ whole genome shotgun (WGS) entry which is preliminary data.</text>
</comment>
<gene>
    <name evidence="2" type="ORF">Smic_84930</name>
</gene>
<dbReference type="Proteomes" id="UP000498740">
    <property type="component" value="Unassembled WGS sequence"/>
</dbReference>
<proteinExistence type="predicted"/>
<reference evidence="2 3" key="1">
    <citation type="submission" date="2020-05" db="EMBL/GenBank/DDBJ databases">
        <title>Whole genome shotgun sequence of Streptomyces microflavus NBRC 13062.</title>
        <authorList>
            <person name="Komaki H."/>
            <person name="Tamura T."/>
        </authorList>
    </citation>
    <scope>NUCLEOTIDE SEQUENCE [LARGE SCALE GENOMIC DNA]</scope>
    <source>
        <strain evidence="2 3">NBRC 13062</strain>
    </source>
</reference>